<proteinExistence type="inferred from homology"/>
<accession>A0A2N8SSJ4</accession>
<dbReference type="InterPro" id="IPR033753">
    <property type="entry name" value="GCV_H/Fam206"/>
</dbReference>
<evidence type="ECO:0000313" key="7">
    <source>
        <dbReference type="Proteomes" id="UP000235897"/>
    </source>
</evidence>
<dbReference type="SUPFAM" id="SSF51230">
    <property type="entry name" value="Single hybrid motif"/>
    <property type="match status" value="1"/>
</dbReference>
<dbReference type="PANTHER" id="PTHR11715">
    <property type="entry name" value="GLYCINE CLEAVAGE SYSTEM H PROTEIN"/>
    <property type="match status" value="1"/>
</dbReference>
<comment type="caution">
    <text evidence="6">The sequence shown here is derived from an EMBL/GenBank/DDBJ whole genome shotgun (WGS) entry which is preliminary data.</text>
</comment>
<dbReference type="EMBL" id="POUW01000004">
    <property type="protein sequence ID" value="PNG05458.1"/>
    <property type="molecule type" value="Genomic_DNA"/>
</dbReference>
<dbReference type="GO" id="GO:0019464">
    <property type="term" value="P:glycine decarboxylation via glycine cleavage system"/>
    <property type="evidence" value="ECO:0007669"/>
    <property type="project" value="UniProtKB-UniRule"/>
</dbReference>
<dbReference type="InterPro" id="IPR011053">
    <property type="entry name" value="Single_hybrid_motif"/>
</dbReference>
<sequence>MSDIPSDLRYAASHEWARLEADGSVTVGISDHAQEALGDVVYVELPEVGQQLAAGQQAGVVESVKAASDIYAPISGEVIAINEQLTDSPEMVNSEPYGSWFFRLQPSDASALDKLLDAEGYKASCDAEA</sequence>
<dbReference type="InterPro" id="IPR003016">
    <property type="entry name" value="2-oxoA_DH_lipoyl-BS"/>
</dbReference>
<dbReference type="Proteomes" id="UP000235897">
    <property type="component" value="Unassembled WGS sequence"/>
</dbReference>
<dbReference type="PROSITE" id="PS00189">
    <property type="entry name" value="LIPOYL"/>
    <property type="match status" value="1"/>
</dbReference>
<comment type="subunit">
    <text evidence="3">The glycine cleavage system is composed of four proteins: P, T, L and H.</text>
</comment>
<dbReference type="GO" id="GO:0005829">
    <property type="term" value="C:cytosol"/>
    <property type="evidence" value="ECO:0007669"/>
    <property type="project" value="TreeGrafter"/>
</dbReference>
<dbReference type="GO" id="GO:0005960">
    <property type="term" value="C:glycine cleavage complex"/>
    <property type="evidence" value="ECO:0007669"/>
    <property type="project" value="InterPro"/>
</dbReference>
<comment type="function">
    <text evidence="3">The glycine cleavage system catalyzes the degradation of glycine. The H protein shuttles the methylamine group of glycine from the P protein to the T protein.</text>
</comment>
<dbReference type="NCBIfam" id="NF002270">
    <property type="entry name" value="PRK01202.1"/>
    <property type="match status" value="1"/>
</dbReference>
<organism evidence="6 7">
    <name type="scientific">Stutzerimonas stutzeri</name>
    <name type="common">Pseudomonas stutzeri</name>
    <dbReference type="NCBI Taxonomy" id="316"/>
    <lineage>
        <taxon>Bacteria</taxon>
        <taxon>Pseudomonadati</taxon>
        <taxon>Pseudomonadota</taxon>
        <taxon>Gammaproteobacteria</taxon>
        <taxon>Pseudomonadales</taxon>
        <taxon>Pseudomonadaceae</taxon>
        <taxon>Stutzerimonas</taxon>
    </lineage>
</organism>
<dbReference type="Gene3D" id="2.40.50.100">
    <property type="match status" value="1"/>
</dbReference>
<comment type="cofactor">
    <cofactor evidence="3">
        <name>(R)-lipoate</name>
        <dbReference type="ChEBI" id="CHEBI:83088"/>
    </cofactor>
    <text evidence="3">Binds 1 lipoyl cofactor covalently.</text>
</comment>
<keyword evidence="2 3" id="KW-0450">Lipoyl</keyword>
<dbReference type="InterPro" id="IPR000089">
    <property type="entry name" value="Biotin_lipoyl"/>
</dbReference>
<dbReference type="AlphaFoldDB" id="A0A2N8SSJ4"/>
<dbReference type="InterPro" id="IPR002930">
    <property type="entry name" value="GCV_H"/>
</dbReference>
<dbReference type="OrthoDB" id="9796712at2"/>
<evidence type="ECO:0000256" key="4">
    <source>
        <dbReference type="PIRSR" id="PIRSR617453-50"/>
    </source>
</evidence>
<protein>
    <recommendedName>
        <fullName evidence="3">Glycine cleavage system H protein</fullName>
    </recommendedName>
</protein>
<dbReference type="PROSITE" id="PS50968">
    <property type="entry name" value="BIOTINYL_LIPOYL"/>
    <property type="match status" value="1"/>
</dbReference>
<evidence type="ECO:0000313" key="6">
    <source>
        <dbReference type="EMBL" id="PNG05458.1"/>
    </source>
</evidence>
<reference evidence="6 7" key="1">
    <citation type="submission" date="2018-01" db="EMBL/GenBank/DDBJ databases">
        <title>Denitrification phenotypes of diverse strains of Pseudomonas stutzeri.</title>
        <authorList>
            <person name="Milligan D.A."/>
            <person name="Bergaust L."/>
            <person name="Bakken L.R."/>
            <person name="Frostegard A."/>
        </authorList>
    </citation>
    <scope>NUCLEOTIDE SEQUENCE [LARGE SCALE GENOMIC DNA]</scope>
    <source>
        <strain evidence="6 7">28a3</strain>
    </source>
</reference>
<evidence type="ECO:0000256" key="3">
    <source>
        <dbReference type="HAMAP-Rule" id="MF_00272"/>
    </source>
</evidence>
<feature type="domain" description="Lipoyl-binding" evidence="5">
    <location>
        <begin position="24"/>
        <end position="105"/>
    </location>
</feature>
<feature type="modified residue" description="N6-lipoyllysine" evidence="3 4">
    <location>
        <position position="65"/>
    </location>
</feature>
<gene>
    <name evidence="3 6" type="primary">gcvH</name>
    <name evidence="6" type="ORF">CXL00_12120</name>
</gene>
<evidence type="ECO:0000259" key="5">
    <source>
        <dbReference type="PROSITE" id="PS50968"/>
    </source>
</evidence>
<dbReference type="PANTHER" id="PTHR11715:SF3">
    <property type="entry name" value="GLYCINE CLEAVAGE SYSTEM H PROTEIN-RELATED"/>
    <property type="match status" value="1"/>
</dbReference>
<comment type="similarity">
    <text evidence="1 3">Belongs to the GcvH family.</text>
</comment>
<evidence type="ECO:0000256" key="2">
    <source>
        <dbReference type="ARBA" id="ARBA00022823"/>
    </source>
</evidence>
<dbReference type="NCBIfam" id="TIGR00527">
    <property type="entry name" value="gcvH"/>
    <property type="match status" value="1"/>
</dbReference>
<dbReference type="CDD" id="cd06848">
    <property type="entry name" value="GCS_H"/>
    <property type="match status" value="1"/>
</dbReference>
<dbReference type="GO" id="GO:0009249">
    <property type="term" value="P:protein lipoylation"/>
    <property type="evidence" value="ECO:0007669"/>
    <property type="project" value="TreeGrafter"/>
</dbReference>
<dbReference type="RefSeq" id="WP_021206137.1">
    <property type="nucleotide sequence ID" value="NZ_CP073105.1"/>
</dbReference>
<dbReference type="HAMAP" id="MF_00272">
    <property type="entry name" value="GcvH"/>
    <property type="match status" value="1"/>
</dbReference>
<dbReference type="InterPro" id="IPR017453">
    <property type="entry name" value="GCV_H_sub"/>
</dbReference>
<name>A0A2N8SSJ4_STUST</name>
<dbReference type="Pfam" id="PF01597">
    <property type="entry name" value="GCV_H"/>
    <property type="match status" value="1"/>
</dbReference>
<evidence type="ECO:0000256" key="1">
    <source>
        <dbReference type="ARBA" id="ARBA00009249"/>
    </source>
</evidence>